<dbReference type="SUPFAM" id="SSF47323">
    <property type="entry name" value="Anticodon-binding domain of a subclass of class I aminoacyl-tRNA synthetases"/>
    <property type="match status" value="1"/>
</dbReference>
<dbReference type="PANTHER" id="PTHR45765">
    <property type="entry name" value="METHIONINE--TRNA LIGASE"/>
    <property type="match status" value="1"/>
</dbReference>
<evidence type="ECO:0000256" key="1">
    <source>
        <dbReference type="ARBA" id="ARBA00003314"/>
    </source>
</evidence>
<comment type="cofactor">
    <cofactor evidence="11">
        <name>Zn(2+)</name>
        <dbReference type="ChEBI" id="CHEBI:29105"/>
    </cofactor>
    <text evidence="11">Binds 1 zinc ion per subunit.</text>
</comment>
<evidence type="ECO:0000313" key="15">
    <source>
        <dbReference type="Proteomes" id="UP000675781"/>
    </source>
</evidence>
<feature type="domain" description="Methionyl/Leucyl tRNA synthetase" evidence="12">
    <location>
        <begin position="4"/>
        <end position="398"/>
    </location>
</feature>
<sequence length="564" mass="63222">MARHLVTSALPYINGVKHLGNLVGSMLPADVYARYLRERGHDVLYICATDEHGTPAELAAREADLPVAEYCRRQHDAQKAVYDGFRLSFDHFGRSSSTANKELTQHFASRMAANGYLVERVVKQIYSPHDGRFLPDRYVVGTCPHCGYEAARGDQCENCTRLLDPTELINPRSAVSGSTDLEIRDSHHLFFEQSKLAPRLREWITTREGWPLLTTSIALKWLNEGLEDRGVTRDLSWGVPVDREGFEGKVFYVWFDAPIEYIGATREWAELEPGREWQSWWYGAEDVHYTQFMAKDNVPFHTIFFPGMEMATGEPWKIADYVKSVNWLTYYGGKFSTSRKHGIFTDAALEILPSDAWRYFLVANMPESDDVSFTWELLAAQCNKDLADTLGNLVNRVLAFGAKRFGETVPAGGEPGEAEHELGGHVAALVAEYEQHLEDMQFRKAAHALRSLWAEANAYLGVKLPWTAVKTDPEDAALAVRTAMNLIALFAPLARPVIPDTAARLDAIFGAEDAAPSPWPTAEQARRLDTLAPGTAFTVPPVLFRKITPEDVDGWRERFGAPAE</sequence>
<evidence type="ECO:0000256" key="6">
    <source>
        <dbReference type="ARBA" id="ARBA00022741"/>
    </source>
</evidence>
<dbReference type="Gene3D" id="2.20.28.20">
    <property type="entry name" value="Methionyl-tRNA synthetase, Zn-domain"/>
    <property type="match status" value="1"/>
</dbReference>
<evidence type="ECO:0000259" key="12">
    <source>
        <dbReference type="Pfam" id="PF09334"/>
    </source>
</evidence>
<dbReference type="EMBL" id="JAGSOG010000222">
    <property type="protein sequence ID" value="MBR7837682.1"/>
    <property type="molecule type" value="Genomic_DNA"/>
</dbReference>
<protein>
    <recommendedName>
        <fullName evidence="11">Methionine--tRNA ligase</fullName>
        <ecNumber evidence="11">6.1.1.10</ecNumber>
    </recommendedName>
    <alternativeName>
        <fullName evidence="11">Methionyl-tRNA synthetase</fullName>
        <shortName evidence="11">MetRS</shortName>
    </alternativeName>
</protein>
<feature type="short sequence motif" description="'HIGH' region" evidence="11">
    <location>
        <begin position="11"/>
        <end position="21"/>
    </location>
</feature>
<evidence type="ECO:0000256" key="2">
    <source>
        <dbReference type="ARBA" id="ARBA00004496"/>
    </source>
</evidence>
<accession>A0A941EWL1</accession>
<keyword evidence="11" id="KW-0479">Metal-binding</keyword>
<feature type="binding site" evidence="11">
    <location>
        <position position="159"/>
    </location>
    <ligand>
        <name>Zn(2+)</name>
        <dbReference type="ChEBI" id="CHEBI:29105"/>
    </ligand>
</feature>
<dbReference type="GO" id="GO:0005524">
    <property type="term" value="F:ATP binding"/>
    <property type="evidence" value="ECO:0007669"/>
    <property type="project" value="UniProtKB-UniRule"/>
</dbReference>
<dbReference type="CDD" id="cd07957">
    <property type="entry name" value="Anticodon_Ia_Met"/>
    <property type="match status" value="1"/>
</dbReference>
<keyword evidence="7 11" id="KW-0067">ATP-binding</keyword>
<dbReference type="RefSeq" id="WP_212532149.1">
    <property type="nucleotide sequence ID" value="NZ_JAGSOG010000222.1"/>
</dbReference>
<dbReference type="InterPro" id="IPR014729">
    <property type="entry name" value="Rossmann-like_a/b/a_fold"/>
</dbReference>
<comment type="similarity">
    <text evidence="3 11">Belongs to the class-I aminoacyl-tRNA synthetase family. MetG type 1 subfamily.</text>
</comment>
<dbReference type="InterPro" id="IPR023458">
    <property type="entry name" value="Met-tRNA_ligase_1"/>
</dbReference>
<dbReference type="InterPro" id="IPR041872">
    <property type="entry name" value="Anticodon_Met"/>
</dbReference>
<evidence type="ECO:0000256" key="3">
    <source>
        <dbReference type="ARBA" id="ARBA00008258"/>
    </source>
</evidence>
<feature type="binding site" evidence="11">
    <location>
        <position position="156"/>
    </location>
    <ligand>
        <name>Zn(2+)</name>
        <dbReference type="ChEBI" id="CHEBI:29105"/>
    </ligand>
</feature>
<dbReference type="Gene3D" id="3.40.50.620">
    <property type="entry name" value="HUPs"/>
    <property type="match status" value="1"/>
</dbReference>
<gene>
    <name evidence="11" type="primary">metG</name>
    <name evidence="14" type="ORF">KDL01_30670</name>
</gene>
<comment type="subcellular location">
    <subcellularLocation>
        <location evidence="2 11">Cytoplasm</location>
    </subcellularLocation>
</comment>
<evidence type="ECO:0000259" key="13">
    <source>
        <dbReference type="Pfam" id="PF19303"/>
    </source>
</evidence>
<dbReference type="Pfam" id="PF09334">
    <property type="entry name" value="tRNA-synt_1g"/>
    <property type="match status" value="1"/>
</dbReference>
<dbReference type="GO" id="GO:0017101">
    <property type="term" value="C:aminoacyl-tRNA synthetase multienzyme complex"/>
    <property type="evidence" value="ECO:0007669"/>
    <property type="project" value="TreeGrafter"/>
</dbReference>
<comment type="caution">
    <text evidence="14">The sequence shown here is derived from an EMBL/GenBank/DDBJ whole genome shotgun (WGS) entry which is preliminary data.</text>
</comment>
<comment type="catalytic activity">
    <reaction evidence="10 11">
        <text>tRNA(Met) + L-methionine + ATP = L-methionyl-tRNA(Met) + AMP + diphosphate</text>
        <dbReference type="Rhea" id="RHEA:13481"/>
        <dbReference type="Rhea" id="RHEA-COMP:9667"/>
        <dbReference type="Rhea" id="RHEA-COMP:9698"/>
        <dbReference type="ChEBI" id="CHEBI:30616"/>
        <dbReference type="ChEBI" id="CHEBI:33019"/>
        <dbReference type="ChEBI" id="CHEBI:57844"/>
        <dbReference type="ChEBI" id="CHEBI:78442"/>
        <dbReference type="ChEBI" id="CHEBI:78530"/>
        <dbReference type="ChEBI" id="CHEBI:456215"/>
        <dbReference type="EC" id="6.1.1.10"/>
    </reaction>
</comment>
<keyword evidence="4 11" id="KW-0963">Cytoplasm</keyword>
<evidence type="ECO:0000256" key="10">
    <source>
        <dbReference type="ARBA" id="ARBA00047364"/>
    </source>
</evidence>
<dbReference type="FunFam" id="2.20.28.20:FF:000001">
    <property type="entry name" value="Methionine--tRNA ligase"/>
    <property type="match status" value="1"/>
</dbReference>
<dbReference type="GO" id="GO:0004825">
    <property type="term" value="F:methionine-tRNA ligase activity"/>
    <property type="evidence" value="ECO:0007669"/>
    <property type="project" value="UniProtKB-UniRule"/>
</dbReference>
<dbReference type="CDD" id="cd00814">
    <property type="entry name" value="MetRS_core"/>
    <property type="match status" value="1"/>
</dbReference>
<dbReference type="AlphaFoldDB" id="A0A941EWL1"/>
<feature type="binding site" evidence="11">
    <location>
        <position position="337"/>
    </location>
    <ligand>
        <name>ATP</name>
        <dbReference type="ChEBI" id="CHEBI:30616"/>
    </ligand>
</feature>
<feature type="short sequence motif" description="'KMSKS' region" evidence="11">
    <location>
        <begin position="334"/>
        <end position="338"/>
    </location>
</feature>
<dbReference type="Proteomes" id="UP000675781">
    <property type="component" value="Unassembled WGS sequence"/>
</dbReference>
<dbReference type="NCBIfam" id="TIGR00398">
    <property type="entry name" value="metG"/>
    <property type="match status" value="1"/>
</dbReference>
<dbReference type="InterPro" id="IPR015413">
    <property type="entry name" value="Methionyl/Leucyl_tRNA_Synth"/>
</dbReference>
<dbReference type="SUPFAM" id="SSF52374">
    <property type="entry name" value="Nucleotidylyl transferase"/>
    <property type="match status" value="1"/>
</dbReference>
<keyword evidence="6 11" id="KW-0547">Nucleotide-binding</keyword>
<dbReference type="InterPro" id="IPR029038">
    <property type="entry name" value="MetRS_Zn"/>
</dbReference>
<evidence type="ECO:0000256" key="9">
    <source>
        <dbReference type="ARBA" id="ARBA00023146"/>
    </source>
</evidence>
<dbReference type="Pfam" id="PF19303">
    <property type="entry name" value="Anticodon_3"/>
    <property type="match status" value="1"/>
</dbReference>
<dbReference type="EC" id="6.1.1.10" evidence="11"/>
<dbReference type="PANTHER" id="PTHR45765:SF1">
    <property type="entry name" value="METHIONINE--TRNA LIGASE, CYTOPLASMIC"/>
    <property type="match status" value="1"/>
</dbReference>
<feature type="binding site" evidence="11">
    <location>
        <position position="143"/>
    </location>
    <ligand>
        <name>Zn(2+)</name>
        <dbReference type="ChEBI" id="CHEBI:29105"/>
    </ligand>
</feature>
<dbReference type="InterPro" id="IPR009080">
    <property type="entry name" value="tRNAsynth_Ia_anticodon-bd"/>
</dbReference>
<evidence type="ECO:0000313" key="14">
    <source>
        <dbReference type="EMBL" id="MBR7837682.1"/>
    </source>
</evidence>
<reference evidence="14" key="1">
    <citation type="submission" date="2021-04" db="EMBL/GenBank/DDBJ databases">
        <title>Genome based classification of Actinospica acidithermotolerans sp. nov., an actinobacterium isolated from an Indonesian hot spring.</title>
        <authorList>
            <person name="Kusuma A.B."/>
            <person name="Putra K.E."/>
            <person name="Nafisah S."/>
            <person name="Loh J."/>
            <person name="Nouioui I."/>
            <person name="Goodfellow M."/>
        </authorList>
    </citation>
    <scope>NUCLEOTIDE SEQUENCE</scope>
    <source>
        <strain evidence="14">CSCA 57</strain>
    </source>
</reference>
<organism evidence="14 15">
    <name type="scientific">Actinospica durhamensis</name>
    <dbReference type="NCBI Taxonomy" id="1508375"/>
    <lineage>
        <taxon>Bacteria</taxon>
        <taxon>Bacillati</taxon>
        <taxon>Actinomycetota</taxon>
        <taxon>Actinomycetes</taxon>
        <taxon>Catenulisporales</taxon>
        <taxon>Actinospicaceae</taxon>
        <taxon>Actinospica</taxon>
    </lineage>
</organism>
<evidence type="ECO:0000256" key="5">
    <source>
        <dbReference type="ARBA" id="ARBA00022598"/>
    </source>
</evidence>
<dbReference type="HAMAP" id="MF_00098">
    <property type="entry name" value="Met_tRNA_synth_type1"/>
    <property type="match status" value="1"/>
</dbReference>
<name>A0A941EWL1_9ACTN</name>
<evidence type="ECO:0000256" key="7">
    <source>
        <dbReference type="ARBA" id="ARBA00022840"/>
    </source>
</evidence>
<dbReference type="GO" id="GO:0046872">
    <property type="term" value="F:metal ion binding"/>
    <property type="evidence" value="ECO:0007669"/>
    <property type="project" value="UniProtKB-KW"/>
</dbReference>
<dbReference type="InterPro" id="IPR033911">
    <property type="entry name" value="MetRS_core"/>
</dbReference>
<comment type="subunit">
    <text evidence="11">Monomer.</text>
</comment>
<dbReference type="GO" id="GO:0006431">
    <property type="term" value="P:methionyl-tRNA aminoacylation"/>
    <property type="evidence" value="ECO:0007669"/>
    <property type="project" value="UniProtKB-UniRule"/>
</dbReference>
<evidence type="ECO:0000256" key="4">
    <source>
        <dbReference type="ARBA" id="ARBA00022490"/>
    </source>
</evidence>
<dbReference type="GO" id="GO:0005829">
    <property type="term" value="C:cytosol"/>
    <property type="evidence" value="ECO:0007669"/>
    <property type="project" value="TreeGrafter"/>
</dbReference>
<comment type="function">
    <text evidence="1 11">Is required not only for elongation of protein synthesis but also for the initiation of all mRNA translation through initiator tRNA(fMet) aminoacylation.</text>
</comment>
<feature type="domain" description="Methionyl-tRNA synthetase anticodon-binding" evidence="13">
    <location>
        <begin position="409"/>
        <end position="561"/>
    </location>
</feature>
<feature type="binding site" evidence="11">
    <location>
        <position position="146"/>
    </location>
    <ligand>
        <name>Zn(2+)</name>
        <dbReference type="ChEBI" id="CHEBI:29105"/>
    </ligand>
</feature>
<dbReference type="InterPro" id="IPR014758">
    <property type="entry name" value="Met-tRNA_synth"/>
</dbReference>
<evidence type="ECO:0000256" key="8">
    <source>
        <dbReference type="ARBA" id="ARBA00022917"/>
    </source>
</evidence>
<dbReference type="PRINTS" id="PR01041">
    <property type="entry name" value="TRNASYNTHMET"/>
</dbReference>
<dbReference type="Gene3D" id="1.10.730.10">
    <property type="entry name" value="Isoleucyl-tRNA Synthetase, Domain 1"/>
    <property type="match status" value="1"/>
</dbReference>
<keyword evidence="15" id="KW-1185">Reference proteome</keyword>
<keyword evidence="9 11" id="KW-0030">Aminoacyl-tRNA synthetase</keyword>
<keyword evidence="5 11" id="KW-0436">Ligase</keyword>
<keyword evidence="8 11" id="KW-0648">Protein biosynthesis</keyword>
<proteinExistence type="inferred from homology"/>
<dbReference type="SUPFAM" id="SSF57770">
    <property type="entry name" value="Methionyl-tRNA synthetase (MetRS), Zn-domain"/>
    <property type="match status" value="1"/>
</dbReference>
<keyword evidence="11" id="KW-0862">Zinc</keyword>
<evidence type="ECO:0000256" key="11">
    <source>
        <dbReference type="HAMAP-Rule" id="MF_00098"/>
    </source>
</evidence>